<accession>A0A5B7ITM5</accession>
<evidence type="ECO:0000313" key="2">
    <source>
        <dbReference type="Proteomes" id="UP000324222"/>
    </source>
</evidence>
<gene>
    <name evidence="1" type="ORF">E2C01_080267</name>
</gene>
<comment type="caution">
    <text evidence="1">The sequence shown here is derived from an EMBL/GenBank/DDBJ whole genome shotgun (WGS) entry which is preliminary data.</text>
</comment>
<keyword evidence="2" id="KW-1185">Reference proteome</keyword>
<organism evidence="1 2">
    <name type="scientific">Portunus trituberculatus</name>
    <name type="common">Swimming crab</name>
    <name type="synonym">Neptunus trituberculatus</name>
    <dbReference type="NCBI Taxonomy" id="210409"/>
    <lineage>
        <taxon>Eukaryota</taxon>
        <taxon>Metazoa</taxon>
        <taxon>Ecdysozoa</taxon>
        <taxon>Arthropoda</taxon>
        <taxon>Crustacea</taxon>
        <taxon>Multicrustacea</taxon>
        <taxon>Malacostraca</taxon>
        <taxon>Eumalacostraca</taxon>
        <taxon>Eucarida</taxon>
        <taxon>Decapoda</taxon>
        <taxon>Pleocyemata</taxon>
        <taxon>Brachyura</taxon>
        <taxon>Eubrachyura</taxon>
        <taxon>Portunoidea</taxon>
        <taxon>Portunidae</taxon>
        <taxon>Portuninae</taxon>
        <taxon>Portunus</taxon>
    </lineage>
</organism>
<dbReference type="EMBL" id="VSRR010068598">
    <property type="protein sequence ID" value="MPC85489.1"/>
    <property type="molecule type" value="Genomic_DNA"/>
</dbReference>
<evidence type="ECO:0000313" key="1">
    <source>
        <dbReference type="EMBL" id="MPC85489.1"/>
    </source>
</evidence>
<name>A0A5B7ITM5_PORTR</name>
<proteinExistence type="predicted"/>
<dbReference type="OrthoDB" id="2110130at2759"/>
<protein>
    <submittedName>
        <fullName evidence="1">Uncharacterized protein</fullName>
    </submittedName>
</protein>
<dbReference type="Proteomes" id="UP000324222">
    <property type="component" value="Unassembled WGS sequence"/>
</dbReference>
<sequence>MKQPHEQQSRGEDWPGGSVKMAVPCQMVRDRFPDIDEEIFQYVEGKSSPFHKKTHMNLLEAMWKS</sequence>
<dbReference type="AlphaFoldDB" id="A0A5B7ITM5"/>
<reference evidence="1 2" key="1">
    <citation type="submission" date="2019-05" db="EMBL/GenBank/DDBJ databases">
        <title>Another draft genome of Portunus trituberculatus and its Hox gene families provides insights of decapod evolution.</title>
        <authorList>
            <person name="Jeong J.-H."/>
            <person name="Song I."/>
            <person name="Kim S."/>
            <person name="Choi T."/>
            <person name="Kim D."/>
            <person name="Ryu S."/>
            <person name="Kim W."/>
        </authorList>
    </citation>
    <scope>NUCLEOTIDE SEQUENCE [LARGE SCALE GENOMIC DNA]</scope>
    <source>
        <tissue evidence="1">Muscle</tissue>
    </source>
</reference>